<organism evidence="2 3">
    <name type="scientific">Mycobacterium asiaticum</name>
    <dbReference type="NCBI Taxonomy" id="1790"/>
    <lineage>
        <taxon>Bacteria</taxon>
        <taxon>Bacillati</taxon>
        <taxon>Actinomycetota</taxon>
        <taxon>Actinomycetes</taxon>
        <taxon>Mycobacteriales</taxon>
        <taxon>Mycobacteriaceae</taxon>
        <taxon>Mycobacterium</taxon>
    </lineage>
</organism>
<accession>A0A1A3NNT4</accession>
<dbReference type="AlphaFoldDB" id="A0A1A3NNT4"/>
<gene>
    <name evidence="2" type="ORF">A5634_07145</name>
</gene>
<feature type="region of interest" description="Disordered" evidence="1">
    <location>
        <begin position="63"/>
        <end position="97"/>
    </location>
</feature>
<evidence type="ECO:0000313" key="2">
    <source>
        <dbReference type="EMBL" id="OBK22739.1"/>
    </source>
</evidence>
<sequence>MFLFRPGNDDLTGQRGVGVLEVTREPLAGGTELLVRRFWVVGQHGDRVFAGDPDRFGARQTNLVPGHGYPLEVTRHQSQQQRKRGQHSECDDPLPLD</sequence>
<comment type="caution">
    <text evidence="2">The sequence shown here is derived from an EMBL/GenBank/DDBJ whole genome shotgun (WGS) entry which is preliminary data.</text>
</comment>
<dbReference type="EMBL" id="LZLS01000185">
    <property type="protein sequence ID" value="OBK22739.1"/>
    <property type="molecule type" value="Genomic_DNA"/>
</dbReference>
<evidence type="ECO:0000256" key="1">
    <source>
        <dbReference type="SAM" id="MobiDB-lite"/>
    </source>
</evidence>
<protein>
    <submittedName>
        <fullName evidence="2">Uncharacterized protein</fullName>
    </submittedName>
</protein>
<dbReference type="Proteomes" id="UP000093928">
    <property type="component" value="Unassembled WGS sequence"/>
</dbReference>
<name>A0A1A3NNT4_MYCAS</name>
<proteinExistence type="predicted"/>
<reference evidence="2 3" key="1">
    <citation type="submission" date="2016-06" db="EMBL/GenBank/DDBJ databases">
        <authorList>
            <person name="Kjaerup R.B."/>
            <person name="Dalgaard T.S."/>
            <person name="Juul-Madsen H.R."/>
        </authorList>
    </citation>
    <scope>NUCLEOTIDE SEQUENCE [LARGE SCALE GENOMIC DNA]</scope>
    <source>
        <strain evidence="2 3">1165133.8</strain>
    </source>
</reference>
<evidence type="ECO:0000313" key="3">
    <source>
        <dbReference type="Proteomes" id="UP000093928"/>
    </source>
</evidence>